<feature type="transmembrane region" description="Helical" evidence="5">
    <location>
        <begin position="21"/>
        <end position="40"/>
    </location>
</feature>
<keyword evidence="4 5" id="KW-0472">Membrane</keyword>
<dbReference type="RefSeq" id="WP_051502769.1">
    <property type="nucleotide sequence ID" value="NZ_JACJTA010000028.1"/>
</dbReference>
<feature type="transmembrane region" description="Helical" evidence="5">
    <location>
        <begin position="321"/>
        <end position="339"/>
    </location>
</feature>
<proteinExistence type="predicted"/>
<evidence type="ECO:0000256" key="5">
    <source>
        <dbReference type="SAM" id="Phobius"/>
    </source>
</evidence>
<feature type="transmembrane region" description="Helical" evidence="5">
    <location>
        <begin position="46"/>
        <end position="76"/>
    </location>
</feature>
<feature type="domain" description="SLC26A/SulP transporter" evidence="6">
    <location>
        <begin position="13"/>
        <end position="385"/>
    </location>
</feature>
<evidence type="ECO:0000259" key="6">
    <source>
        <dbReference type="Pfam" id="PF00916"/>
    </source>
</evidence>
<keyword evidence="3 5" id="KW-1133">Transmembrane helix</keyword>
<dbReference type="Proteomes" id="UP000660380">
    <property type="component" value="Unassembled WGS sequence"/>
</dbReference>
<feature type="transmembrane region" description="Helical" evidence="5">
    <location>
        <begin position="172"/>
        <end position="188"/>
    </location>
</feature>
<keyword evidence="2 5" id="KW-0812">Transmembrane</keyword>
<organism evidence="7 8">
    <name type="scientific">Scytonema hofmannii FACHB-248</name>
    <dbReference type="NCBI Taxonomy" id="1842502"/>
    <lineage>
        <taxon>Bacteria</taxon>
        <taxon>Bacillati</taxon>
        <taxon>Cyanobacteriota</taxon>
        <taxon>Cyanophyceae</taxon>
        <taxon>Nostocales</taxon>
        <taxon>Scytonemataceae</taxon>
        <taxon>Scytonema</taxon>
    </lineage>
</organism>
<protein>
    <submittedName>
        <fullName evidence="7">SulP family inorganic anion transporter</fullName>
    </submittedName>
</protein>
<feature type="transmembrane region" description="Helical" evidence="5">
    <location>
        <begin position="118"/>
        <end position="136"/>
    </location>
</feature>
<dbReference type="Pfam" id="PF00916">
    <property type="entry name" value="Sulfate_transp"/>
    <property type="match status" value="1"/>
</dbReference>
<evidence type="ECO:0000313" key="7">
    <source>
        <dbReference type="EMBL" id="MBD2605734.1"/>
    </source>
</evidence>
<evidence type="ECO:0000313" key="8">
    <source>
        <dbReference type="Proteomes" id="UP000660380"/>
    </source>
</evidence>
<evidence type="ECO:0000256" key="3">
    <source>
        <dbReference type="ARBA" id="ARBA00022989"/>
    </source>
</evidence>
<accession>A0ABR8GQL8</accession>
<comment type="subcellular location">
    <subcellularLocation>
        <location evidence="1">Membrane</location>
        <topology evidence="1">Multi-pass membrane protein</topology>
    </subcellularLocation>
</comment>
<keyword evidence="8" id="KW-1185">Reference proteome</keyword>
<dbReference type="InterPro" id="IPR011547">
    <property type="entry name" value="SLC26A/SulP_dom"/>
</dbReference>
<evidence type="ECO:0000256" key="1">
    <source>
        <dbReference type="ARBA" id="ARBA00004141"/>
    </source>
</evidence>
<reference evidence="7 8" key="1">
    <citation type="journal article" date="2020" name="ISME J.">
        <title>Comparative genomics reveals insights into cyanobacterial evolution and habitat adaptation.</title>
        <authorList>
            <person name="Chen M.Y."/>
            <person name="Teng W.K."/>
            <person name="Zhao L."/>
            <person name="Hu C.X."/>
            <person name="Zhou Y.K."/>
            <person name="Han B.P."/>
            <person name="Song L.R."/>
            <person name="Shu W.S."/>
        </authorList>
    </citation>
    <scope>NUCLEOTIDE SEQUENCE [LARGE SCALE GENOMIC DNA]</scope>
    <source>
        <strain evidence="7 8">FACHB-248</strain>
    </source>
</reference>
<comment type="caution">
    <text evidence="7">The sequence shown here is derived from an EMBL/GenBank/DDBJ whole genome shotgun (WGS) entry which is preliminary data.</text>
</comment>
<feature type="transmembrane region" description="Helical" evidence="5">
    <location>
        <begin position="375"/>
        <end position="392"/>
    </location>
</feature>
<dbReference type="PANTHER" id="PTHR11814">
    <property type="entry name" value="SULFATE TRANSPORTER"/>
    <property type="match status" value="1"/>
</dbReference>
<evidence type="ECO:0000256" key="4">
    <source>
        <dbReference type="ARBA" id="ARBA00023136"/>
    </source>
</evidence>
<gene>
    <name evidence="7" type="ORF">H6G81_14660</name>
</gene>
<feature type="transmembrane region" description="Helical" evidence="5">
    <location>
        <begin position="249"/>
        <end position="271"/>
    </location>
</feature>
<dbReference type="InterPro" id="IPR001902">
    <property type="entry name" value="SLC26A/SulP_fam"/>
</dbReference>
<evidence type="ECO:0000256" key="2">
    <source>
        <dbReference type="ARBA" id="ARBA00022692"/>
    </source>
</evidence>
<feature type="transmembrane region" description="Helical" evidence="5">
    <location>
        <begin position="291"/>
        <end position="309"/>
    </location>
</feature>
<feature type="transmembrane region" description="Helical" evidence="5">
    <location>
        <begin position="88"/>
        <end position="106"/>
    </location>
</feature>
<sequence>MAKLEKIKYQHSLSKDIVASFVVFIVALPLSMGIAIASGVPASRGLVTGIVGGILVGAISGSALQVSGPAAGLAVIVVELVRSNGVEMLGPVILLAGLIQTLAGVFKFGKIFRAISPAVIYGMLAGIGVLIFASQFHVMLKQKPHETGIENLITIPISLFHTFFAADSVNHLMAAAIGVITLIVLLLWDKFKPRSLKLYPGGLIGVLTGTTIANLLHLSIPYVDVPVNLLEVIQIPTTGSLIRLLNPSLLISALAIAFIASAESLLSAAAVDRLHQGSKTDFDRELTAQGFGNIVCGALGVLPMTGVIVRSSVNVKAGATTRLSAILHGVWILLLVVLAPGLLRMIPMSSLSAILVVTGYKLVEVENIRKLKQYGRMPLVIFTATFLGIITTDLLKGVIIGIVLTIMTLIYKISYLNLHLEKDEENRRIHVYIEGTATFIRLPKLASVLEDMPPNTELCVHFDKLLYIDHSCLDWLSMWAEQQQQRGNTVIMHWNNLEKRFRRPFRDLDINIENKQSKRSQPL</sequence>
<name>A0ABR8GQL8_9CYAN</name>
<dbReference type="EMBL" id="JACJTA010000028">
    <property type="protein sequence ID" value="MBD2605734.1"/>
    <property type="molecule type" value="Genomic_DNA"/>
</dbReference>